<keyword evidence="4 12" id="KW-0894">Sodium channel</keyword>
<evidence type="ECO:0000256" key="7">
    <source>
        <dbReference type="ARBA" id="ARBA00023053"/>
    </source>
</evidence>
<proteinExistence type="inferred from homology"/>
<evidence type="ECO:0000256" key="3">
    <source>
        <dbReference type="ARBA" id="ARBA00022448"/>
    </source>
</evidence>
<evidence type="ECO:0000256" key="9">
    <source>
        <dbReference type="ARBA" id="ARBA00023136"/>
    </source>
</evidence>
<dbReference type="EMBL" id="UFQT01000833">
    <property type="protein sequence ID" value="SSX27479.1"/>
    <property type="molecule type" value="Genomic_DNA"/>
</dbReference>
<dbReference type="VEuPathDB" id="VectorBase:CSON014571"/>
<dbReference type="PRINTS" id="PR01078">
    <property type="entry name" value="AMINACHANNEL"/>
</dbReference>
<comment type="subcellular location">
    <subcellularLocation>
        <location evidence="1">Membrane</location>
        <topology evidence="1">Multi-pass membrane protein</topology>
    </subcellularLocation>
</comment>
<dbReference type="PANTHER" id="PTHR11690">
    <property type="entry name" value="AMILORIDE-SENSITIVE SODIUM CHANNEL-RELATED"/>
    <property type="match status" value="1"/>
</dbReference>
<keyword evidence="10 12" id="KW-0739">Sodium transport</keyword>
<dbReference type="InterPro" id="IPR001873">
    <property type="entry name" value="ENaC"/>
</dbReference>
<keyword evidence="6 13" id="KW-1133">Transmembrane helix</keyword>
<evidence type="ECO:0000256" key="6">
    <source>
        <dbReference type="ARBA" id="ARBA00022989"/>
    </source>
</evidence>
<keyword evidence="7" id="KW-0915">Sodium</keyword>
<keyword evidence="11 12" id="KW-0407">Ion channel</keyword>
<evidence type="ECO:0000256" key="12">
    <source>
        <dbReference type="RuleBase" id="RU000679"/>
    </source>
</evidence>
<evidence type="ECO:0000256" key="8">
    <source>
        <dbReference type="ARBA" id="ARBA00023065"/>
    </source>
</evidence>
<dbReference type="PANTHER" id="PTHR11690:SF243">
    <property type="entry name" value="PICKPOCKET 12-RELATED"/>
    <property type="match status" value="1"/>
</dbReference>
<dbReference type="Pfam" id="PF00858">
    <property type="entry name" value="ASC"/>
    <property type="match status" value="1"/>
</dbReference>
<feature type="transmembrane region" description="Helical" evidence="13">
    <location>
        <begin position="58"/>
        <end position="80"/>
    </location>
</feature>
<evidence type="ECO:0000256" key="5">
    <source>
        <dbReference type="ARBA" id="ARBA00022692"/>
    </source>
</evidence>
<evidence type="ECO:0000256" key="13">
    <source>
        <dbReference type="SAM" id="Phobius"/>
    </source>
</evidence>
<evidence type="ECO:0000256" key="11">
    <source>
        <dbReference type="ARBA" id="ARBA00023303"/>
    </source>
</evidence>
<keyword evidence="9 13" id="KW-0472">Membrane</keyword>
<dbReference type="AlphaFoldDB" id="A0A336MEX5"/>
<organism evidence="15">
    <name type="scientific">Culicoides sonorensis</name>
    <name type="common">Biting midge</name>
    <dbReference type="NCBI Taxonomy" id="179676"/>
    <lineage>
        <taxon>Eukaryota</taxon>
        <taxon>Metazoa</taxon>
        <taxon>Ecdysozoa</taxon>
        <taxon>Arthropoda</taxon>
        <taxon>Hexapoda</taxon>
        <taxon>Insecta</taxon>
        <taxon>Pterygota</taxon>
        <taxon>Neoptera</taxon>
        <taxon>Endopterygota</taxon>
        <taxon>Diptera</taxon>
        <taxon>Nematocera</taxon>
        <taxon>Chironomoidea</taxon>
        <taxon>Ceratopogonidae</taxon>
        <taxon>Ceratopogoninae</taxon>
        <taxon>Culicoides</taxon>
        <taxon>Monoculicoides</taxon>
    </lineage>
</organism>
<evidence type="ECO:0000313" key="14">
    <source>
        <dbReference type="EMBL" id="SSX07136.1"/>
    </source>
</evidence>
<evidence type="ECO:0000256" key="1">
    <source>
        <dbReference type="ARBA" id="ARBA00004141"/>
    </source>
</evidence>
<keyword evidence="5 12" id="KW-0812">Transmembrane</keyword>
<keyword evidence="8 12" id="KW-0406">Ion transport</keyword>
<reference evidence="15" key="2">
    <citation type="submission" date="2018-07" db="EMBL/GenBank/DDBJ databases">
        <authorList>
            <person name="Quirk P.G."/>
            <person name="Krulwich T.A."/>
        </authorList>
    </citation>
    <scope>NUCLEOTIDE SEQUENCE</scope>
</reference>
<evidence type="ECO:0000256" key="10">
    <source>
        <dbReference type="ARBA" id="ARBA00023201"/>
    </source>
</evidence>
<name>A0A336MEX5_CULSO</name>
<protein>
    <submittedName>
        <fullName evidence="15">CSON014571 protein</fullName>
    </submittedName>
</protein>
<dbReference type="OMA" id="MYLATSK"/>
<evidence type="ECO:0000256" key="2">
    <source>
        <dbReference type="ARBA" id="ARBA00007193"/>
    </source>
</evidence>
<comment type="similarity">
    <text evidence="2 12">Belongs to the amiloride-sensitive sodium channel (TC 1.A.6) family.</text>
</comment>
<keyword evidence="3 12" id="KW-0813">Transport</keyword>
<accession>A0A336MEX5</accession>
<evidence type="ECO:0000256" key="4">
    <source>
        <dbReference type="ARBA" id="ARBA00022461"/>
    </source>
</evidence>
<dbReference type="GO" id="GO:0015280">
    <property type="term" value="F:ligand-gated sodium channel activity"/>
    <property type="evidence" value="ECO:0007669"/>
    <property type="project" value="TreeGrafter"/>
</dbReference>
<dbReference type="EMBL" id="UFQS01000833">
    <property type="protein sequence ID" value="SSX07136.1"/>
    <property type="molecule type" value="Genomic_DNA"/>
</dbReference>
<dbReference type="GO" id="GO:0005886">
    <property type="term" value="C:plasma membrane"/>
    <property type="evidence" value="ECO:0007669"/>
    <property type="project" value="TreeGrafter"/>
</dbReference>
<evidence type="ECO:0000313" key="15">
    <source>
        <dbReference type="EMBL" id="SSX27479.1"/>
    </source>
</evidence>
<dbReference type="Gene3D" id="2.60.470.10">
    <property type="entry name" value="Acid-sensing ion channels like domains"/>
    <property type="match status" value="1"/>
</dbReference>
<reference evidence="14" key="1">
    <citation type="submission" date="2018-04" db="EMBL/GenBank/DDBJ databases">
        <authorList>
            <person name="Go L.Y."/>
            <person name="Mitchell J.A."/>
        </authorList>
    </citation>
    <scope>NUCLEOTIDE SEQUENCE</scope>
    <source>
        <tissue evidence="14">Whole organism</tissue>
    </source>
</reference>
<gene>
    <name evidence="15" type="primary">CSON014571</name>
</gene>
<sequence length="284" mass="32333">MAYSIGALNAKKPKLKKGNFKKKLRTVVSEHFNDYFINTTLHGLKYVGQTYLHIIERLFFAISFILVVCLSGYFITNVYMKWVNTPIIISLDPQLSQSKDFPFPAVTVCNMNQAKESVAKIIPKRSKEHSVLTSLCYHKKFNSTVDSTIFGTWAFVRRFIVNISQPCTELLMACKFSGEDVLCDDIFQSILTDEGLCCTFNSLDAAFMFRTYNDQNNFDIVNERKTKSSVYWSPETGVRSKNFSKSPRRNPGAGTHMGLSLMLNVDLDEYFCSSTNSYGFKAIF</sequence>